<keyword evidence="3" id="KW-1185">Reference proteome</keyword>
<feature type="region of interest" description="Disordered" evidence="1">
    <location>
        <begin position="182"/>
        <end position="212"/>
    </location>
</feature>
<dbReference type="SUPFAM" id="SSF47836">
    <property type="entry name" value="Retroviral matrix proteins"/>
    <property type="match status" value="1"/>
</dbReference>
<dbReference type="Gene3D" id="1.10.375.10">
    <property type="entry name" value="Human Immunodeficiency Virus Type 1 Capsid Protein"/>
    <property type="match status" value="1"/>
</dbReference>
<name>A0ABM3PBG5_ACIJB</name>
<dbReference type="InterPro" id="IPR036946">
    <property type="entry name" value="G_retro_matrix_sf"/>
</dbReference>
<dbReference type="InterPro" id="IPR008919">
    <property type="entry name" value="Retrov_capsid_N"/>
</dbReference>
<dbReference type="PANTHER" id="PTHR33166">
    <property type="entry name" value="GAG_P30 DOMAIN-CONTAINING PROTEIN"/>
    <property type="match status" value="1"/>
</dbReference>
<dbReference type="InterPro" id="IPR000840">
    <property type="entry name" value="G_retro_matrix"/>
</dbReference>
<accession>A0ABM3PBG5</accession>
<evidence type="ECO:0000256" key="1">
    <source>
        <dbReference type="SAM" id="MobiDB-lite"/>
    </source>
</evidence>
<evidence type="ECO:0000313" key="3">
    <source>
        <dbReference type="Proteomes" id="UP001652583"/>
    </source>
</evidence>
<feature type="domain" description="Gamma-retroviral matrix protein" evidence="2">
    <location>
        <begin position="2"/>
        <end position="101"/>
    </location>
</feature>
<gene>
    <name evidence="4" type="primary">LOC128313591</name>
</gene>
<evidence type="ECO:0000313" key="4">
    <source>
        <dbReference type="RefSeq" id="XP_053069019.1"/>
    </source>
</evidence>
<protein>
    <submittedName>
        <fullName evidence="4">Uncharacterized protein LOC128313591</fullName>
    </submittedName>
</protein>
<reference evidence="4" key="1">
    <citation type="submission" date="2025-08" db="UniProtKB">
        <authorList>
            <consortium name="RefSeq"/>
        </authorList>
    </citation>
    <scope>IDENTIFICATION</scope>
    <source>
        <tissue evidence="4">Blood</tissue>
    </source>
</reference>
<organism evidence="3 4">
    <name type="scientific">Acinonyx jubatus</name>
    <name type="common">Cheetah</name>
    <dbReference type="NCBI Taxonomy" id="32536"/>
    <lineage>
        <taxon>Eukaryota</taxon>
        <taxon>Metazoa</taxon>
        <taxon>Chordata</taxon>
        <taxon>Craniata</taxon>
        <taxon>Vertebrata</taxon>
        <taxon>Euteleostomi</taxon>
        <taxon>Mammalia</taxon>
        <taxon>Eutheria</taxon>
        <taxon>Laurasiatheria</taxon>
        <taxon>Carnivora</taxon>
        <taxon>Feliformia</taxon>
        <taxon>Felidae</taxon>
        <taxon>Felinae</taxon>
        <taxon>Acinonyx</taxon>
    </lineage>
</organism>
<dbReference type="InterPro" id="IPR010999">
    <property type="entry name" value="Retrovr_matrix"/>
</dbReference>
<dbReference type="Gene3D" id="1.10.150.180">
    <property type="entry name" value="Gamma-retroviral matrix domain"/>
    <property type="match status" value="1"/>
</dbReference>
<dbReference type="SUPFAM" id="SSF47943">
    <property type="entry name" value="Retrovirus capsid protein, N-terminal core domain"/>
    <property type="match status" value="1"/>
</dbReference>
<dbReference type="Pfam" id="PF01140">
    <property type="entry name" value="Gag_MA"/>
    <property type="match status" value="1"/>
</dbReference>
<proteinExistence type="predicted"/>
<dbReference type="GeneID" id="128313591"/>
<evidence type="ECO:0000259" key="2">
    <source>
        <dbReference type="Pfam" id="PF01140"/>
    </source>
</evidence>
<dbReference type="InterPro" id="IPR050462">
    <property type="entry name" value="Retroviral_Gag-Pol_poly"/>
</dbReference>
<dbReference type="Proteomes" id="UP001652583">
    <property type="component" value="Chromosome E3"/>
</dbReference>
<dbReference type="RefSeq" id="XP_053069019.1">
    <property type="nucleotide sequence ID" value="XM_053213044.1"/>
</dbReference>
<sequence>MGQTQSTPLSLLLANFRDVKARGHNLSLDICKGKLITYCRSEWPTFGVDWPIEGTFCLPVVLKVKSKIFLPGKEGHSDQIPYILVWQDLVESPPPWMASSLTAGSCQILAAKPINPPKLLTPTAPPVLPDSQDLLSLDPPPYQIPPLIPQAAPIPAPDPISPAPAEPPIAQPIEELENREAQPAPMSNGGAIQGPAGRTRGRAPREPGFRLPDSTIALPLREIGPPDDTGNPRLQYWPFSTSDLYNWKTQNARFSDNPKDLISLLALCLPTNPPGMIVSSSSESCSPPRSEKEFNWKQESWFLEMTANPLLTLISLMQLFP</sequence>